<comment type="subcellular location">
    <subcellularLocation>
        <location evidence="1">Nucleus</location>
    </subcellularLocation>
</comment>
<dbReference type="AlphaFoldDB" id="A0A6P8EZ87"/>
<reference evidence="11" key="1">
    <citation type="submission" date="2025-08" db="UniProtKB">
        <authorList>
            <consortium name="RefSeq"/>
        </authorList>
    </citation>
    <scope>IDENTIFICATION</scope>
</reference>
<dbReference type="PROSITE" id="PS00028">
    <property type="entry name" value="ZINC_FINGER_C2H2_1"/>
    <property type="match status" value="3"/>
</dbReference>
<evidence type="ECO:0000313" key="11">
    <source>
        <dbReference type="RefSeq" id="XP_031416192.1"/>
    </source>
</evidence>
<dbReference type="SUPFAM" id="SSF57667">
    <property type="entry name" value="beta-beta-alpha zinc fingers"/>
    <property type="match status" value="2"/>
</dbReference>
<feature type="domain" description="C2H2-type" evidence="9">
    <location>
        <begin position="267"/>
        <end position="294"/>
    </location>
</feature>
<dbReference type="GO" id="GO:0010468">
    <property type="term" value="P:regulation of gene expression"/>
    <property type="evidence" value="ECO:0007669"/>
    <property type="project" value="TreeGrafter"/>
</dbReference>
<evidence type="ECO:0000256" key="6">
    <source>
        <dbReference type="ARBA" id="ARBA00023242"/>
    </source>
</evidence>
<keyword evidence="4 7" id="KW-0863">Zinc-finger</keyword>
<keyword evidence="2" id="KW-0479">Metal-binding</keyword>
<dbReference type="GO" id="GO:0008270">
    <property type="term" value="F:zinc ion binding"/>
    <property type="evidence" value="ECO:0007669"/>
    <property type="project" value="UniProtKB-KW"/>
</dbReference>
<dbReference type="InterPro" id="IPR036236">
    <property type="entry name" value="Znf_C2H2_sf"/>
</dbReference>
<evidence type="ECO:0000256" key="2">
    <source>
        <dbReference type="ARBA" id="ARBA00022723"/>
    </source>
</evidence>
<protein>
    <submittedName>
        <fullName evidence="11">Zinc finger and BTB domain-containing protein 24-like</fullName>
    </submittedName>
</protein>
<accession>A0A6P8EZ87</accession>
<dbReference type="RefSeq" id="XP_031416192.1">
    <property type="nucleotide sequence ID" value="XM_031560332.2"/>
</dbReference>
<evidence type="ECO:0000259" key="9">
    <source>
        <dbReference type="PROSITE" id="PS50157"/>
    </source>
</evidence>
<dbReference type="SMART" id="SM00355">
    <property type="entry name" value="ZnF_C2H2"/>
    <property type="match status" value="3"/>
</dbReference>
<feature type="domain" description="C2H2-type" evidence="9">
    <location>
        <begin position="295"/>
        <end position="322"/>
    </location>
</feature>
<gene>
    <name evidence="11" type="primary">LOC116218483</name>
</gene>
<name>A0A6P8EZ87_CLUHA</name>
<keyword evidence="10" id="KW-1185">Reference proteome</keyword>
<evidence type="ECO:0000256" key="4">
    <source>
        <dbReference type="ARBA" id="ARBA00022771"/>
    </source>
</evidence>
<keyword evidence="5" id="KW-0862">Zinc</keyword>
<feature type="region of interest" description="Disordered" evidence="8">
    <location>
        <begin position="206"/>
        <end position="229"/>
    </location>
</feature>
<keyword evidence="6" id="KW-0539">Nucleus</keyword>
<feature type="region of interest" description="Disordered" evidence="8">
    <location>
        <begin position="160"/>
        <end position="194"/>
    </location>
</feature>
<dbReference type="Gene3D" id="3.30.160.60">
    <property type="entry name" value="Classic Zinc Finger"/>
    <property type="match status" value="2"/>
</dbReference>
<proteinExistence type="predicted"/>
<dbReference type="OrthoDB" id="6155966at2759"/>
<dbReference type="GeneID" id="116218483"/>
<dbReference type="Pfam" id="PF00096">
    <property type="entry name" value="zf-C2H2"/>
    <property type="match status" value="2"/>
</dbReference>
<evidence type="ECO:0000256" key="3">
    <source>
        <dbReference type="ARBA" id="ARBA00022737"/>
    </source>
</evidence>
<dbReference type="PANTHER" id="PTHR16515">
    <property type="entry name" value="PR DOMAIN ZINC FINGER PROTEIN"/>
    <property type="match status" value="1"/>
</dbReference>
<evidence type="ECO:0000313" key="10">
    <source>
        <dbReference type="Proteomes" id="UP000515152"/>
    </source>
</evidence>
<feature type="compositionally biased region" description="Basic and acidic residues" evidence="8">
    <location>
        <begin position="178"/>
        <end position="194"/>
    </location>
</feature>
<dbReference type="PROSITE" id="PS50157">
    <property type="entry name" value="ZINC_FINGER_C2H2_2"/>
    <property type="match status" value="3"/>
</dbReference>
<dbReference type="Proteomes" id="UP000515152">
    <property type="component" value="Chromosome 22"/>
</dbReference>
<evidence type="ECO:0000256" key="7">
    <source>
        <dbReference type="PROSITE-ProRule" id="PRU00042"/>
    </source>
</evidence>
<evidence type="ECO:0000256" key="8">
    <source>
        <dbReference type="SAM" id="MobiDB-lite"/>
    </source>
</evidence>
<dbReference type="GO" id="GO:0005634">
    <property type="term" value="C:nucleus"/>
    <property type="evidence" value="ECO:0007669"/>
    <property type="project" value="UniProtKB-SubCell"/>
</dbReference>
<evidence type="ECO:0000256" key="5">
    <source>
        <dbReference type="ARBA" id="ARBA00022833"/>
    </source>
</evidence>
<dbReference type="FunFam" id="3.30.160.60:FF:000624">
    <property type="entry name" value="zinc finger protein 697"/>
    <property type="match status" value="1"/>
</dbReference>
<dbReference type="InterPro" id="IPR013087">
    <property type="entry name" value="Znf_C2H2_type"/>
</dbReference>
<organism evidence="10 11">
    <name type="scientific">Clupea harengus</name>
    <name type="common">Atlantic herring</name>
    <dbReference type="NCBI Taxonomy" id="7950"/>
    <lineage>
        <taxon>Eukaryota</taxon>
        <taxon>Metazoa</taxon>
        <taxon>Chordata</taxon>
        <taxon>Craniata</taxon>
        <taxon>Vertebrata</taxon>
        <taxon>Euteleostomi</taxon>
        <taxon>Actinopterygii</taxon>
        <taxon>Neopterygii</taxon>
        <taxon>Teleostei</taxon>
        <taxon>Clupei</taxon>
        <taxon>Clupeiformes</taxon>
        <taxon>Clupeoidei</taxon>
        <taxon>Clupeidae</taxon>
        <taxon>Clupea</taxon>
    </lineage>
</organism>
<dbReference type="PANTHER" id="PTHR16515:SF66">
    <property type="entry name" value="C2H2-TYPE DOMAIN-CONTAINING PROTEIN"/>
    <property type="match status" value="1"/>
</dbReference>
<evidence type="ECO:0000256" key="1">
    <source>
        <dbReference type="ARBA" id="ARBA00004123"/>
    </source>
</evidence>
<keyword evidence="3" id="KW-0677">Repeat</keyword>
<dbReference type="InterPro" id="IPR050331">
    <property type="entry name" value="Zinc_finger"/>
</dbReference>
<dbReference type="KEGG" id="char:116218483"/>
<feature type="domain" description="C2H2-type" evidence="9">
    <location>
        <begin position="239"/>
        <end position="266"/>
    </location>
</feature>
<sequence length="361" mass="40653">MSAVQSHVAFILDNLAKKAVAEIITLFDNTFTAFIGELCKKQNEIDQLKKKLELPQADVNAVGSTVQEKPSVLSYDETSFNRQTSNEEEPKSDCSTVVVQWDFSDEQQYDFEGITDEEEWEDTLAGQSEDPVDCTRSEYDDSELGVLEFELKAAELDSLTEEEESATLALTHSQTSDVQHHENSSVPGKKEVGSPRKLHHLAVAETTETTTSETKEVRSLPAKKKKRRGTRKIKVAFNKTCPECRQAFYRPTDLKKHRFSHKQKQLLSCEWCGVTFCSEGQMVTHVRIHTGERPFHCDVCDKGFITKGQRKIHMWHHKSKEKGESCSLCGVDSTEALEGYTPRRSSRAVPCAKCGKTKPAT</sequence>